<dbReference type="RefSeq" id="WP_125020241.1">
    <property type="nucleotide sequence ID" value="NZ_RQVQ01000060.1"/>
</dbReference>
<evidence type="ECO:0000256" key="1">
    <source>
        <dbReference type="SAM" id="SignalP"/>
    </source>
</evidence>
<organism evidence="2 3">
    <name type="scientific">Paenimyroides tangerinum</name>
    <dbReference type="NCBI Taxonomy" id="2488728"/>
    <lineage>
        <taxon>Bacteria</taxon>
        <taxon>Pseudomonadati</taxon>
        <taxon>Bacteroidota</taxon>
        <taxon>Flavobacteriia</taxon>
        <taxon>Flavobacteriales</taxon>
        <taxon>Flavobacteriaceae</taxon>
        <taxon>Paenimyroides</taxon>
    </lineage>
</organism>
<evidence type="ECO:0000313" key="2">
    <source>
        <dbReference type="EMBL" id="RRJ87133.1"/>
    </source>
</evidence>
<dbReference type="Proteomes" id="UP000275719">
    <property type="component" value="Unassembled WGS sequence"/>
</dbReference>
<dbReference type="OrthoDB" id="1495718at2"/>
<name>A0A3P3W2S6_9FLAO</name>
<feature type="signal peptide" evidence="1">
    <location>
        <begin position="1"/>
        <end position="19"/>
    </location>
</feature>
<gene>
    <name evidence="2" type="ORF">EG240_15425</name>
</gene>
<dbReference type="InterPro" id="IPR021428">
    <property type="entry name" value="DUF3078"/>
</dbReference>
<dbReference type="EMBL" id="RQVQ01000060">
    <property type="protein sequence ID" value="RRJ87133.1"/>
    <property type="molecule type" value="Genomic_DNA"/>
</dbReference>
<accession>A0A3P3W2S6</accession>
<protein>
    <submittedName>
        <fullName evidence="2">DUF3078 domain-containing protein</fullName>
    </submittedName>
</protein>
<proteinExistence type="predicted"/>
<dbReference type="Pfam" id="PF11276">
    <property type="entry name" value="DUF3078"/>
    <property type="match status" value="1"/>
</dbReference>
<sequence>MSKYFFLVLFSLGFLVANAQTKNDSIPVKHWKISGTNSLTGAQTSFDKWQIGGTNNLTVNAKINYDFNYHKKDWSWDNKVLATYGFNRNKRNSVKKTDDRIELNSILSKTMNKEWSYSAYMNFQTQFDKGYDPTDETKNISRFMSPVFLQLGPGVLWKKNDDFKINISPASTKFIFVHEKFTKNGKSFSVEQHETQRLEFGAAAYVYYRVKVLENITIENILGLYSNYIENTKNVDFDYQLNIDMKVTKFITANINYQALYDNETFGALQQRQNIGVGFKYSFHN</sequence>
<dbReference type="AlphaFoldDB" id="A0A3P3W2S6"/>
<feature type="chain" id="PRO_5018274302" evidence="1">
    <location>
        <begin position="20"/>
        <end position="285"/>
    </location>
</feature>
<keyword evidence="3" id="KW-1185">Reference proteome</keyword>
<comment type="caution">
    <text evidence="2">The sequence shown here is derived from an EMBL/GenBank/DDBJ whole genome shotgun (WGS) entry which is preliminary data.</text>
</comment>
<reference evidence="2 3" key="1">
    <citation type="submission" date="2018-11" db="EMBL/GenBank/DDBJ databases">
        <title>Flavobacterium sp. nov., YIM 102701-2 draft genome.</title>
        <authorList>
            <person name="Li G."/>
            <person name="Jiang Y."/>
        </authorList>
    </citation>
    <scope>NUCLEOTIDE SEQUENCE [LARGE SCALE GENOMIC DNA]</scope>
    <source>
        <strain evidence="2 3">YIM 102701-2</strain>
    </source>
</reference>
<evidence type="ECO:0000313" key="3">
    <source>
        <dbReference type="Proteomes" id="UP000275719"/>
    </source>
</evidence>
<keyword evidence="1" id="KW-0732">Signal</keyword>